<dbReference type="OrthoDB" id="2019940at2759"/>
<accession>A0A9Q0IWI0</accession>
<reference evidence="12" key="1">
    <citation type="submission" date="2022-07" db="EMBL/GenBank/DDBJ databases">
        <title>Chromosome-level genome of Muraenolepis orangiensis.</title>
        <authorList>
            <person name="Kim J."/>
        </authorList>
    </citation>
    <scope>NUCLEOTIDE SEQUENCE</scope>
    <source>
        <strain evidence="12">KU_S4_2022</strain>
        <tissue evidence="12">Muscle</tissue>
    </source>
</reference>
<dbReference type="InterPro" id="IPR018011">
    <property type="entry name" value="Carb_sulfotrans_8-10"/>
</dbReference>
<evidence type="ECO:0000256" key="3">
    <source>
        <dbReference type="ARBA" id="ARBA00022679"/>
    </source>
</evidence>
<feature type="non-terminal residue" evidence="12">
    <location>
        <position position="1"/>
    </location>
</feature>
<dbReference type="InterPro" id="IPR005331">
    <property type="entry name" value="Sulfotransferase"/>
</dbReference>
<keyword evidence="10 11" id="KW-0119">Carbohydrate metabolism</keyword>
<evidence type="ECO:0000256" key="1">
    <source>
        <dbReference type="ARBA" id="ARBA00004323"/>
    </source>
</evidence>
<evidence type="ECO:0000256" key="5">
    <source>
        <dbReference type="ARBA" id="ARBA00022968"/>
    </source>
</evidence>
<gene>
    <name evidence="12" type="ORF">NHX12_020275</name>
</gene>
<comment type="caution">
    <text evidence="12">The sequence shown here is derived from an EMBL/GenBank/DDBJ whole genome shotgun (WGS) entry which is preliminary data.</text>
</comment>
<dbReference type="Proteomes" id="UP001148018">
    <property type="component" value="Unassembled WGS sequence"/>
</dbReference>
<organism evidence="12 13">
    <name type="scientific">Muraenolepis orangiensis</name>
    <name type="common">Patagonian moray cod</name>
    <dbReference type="NCBI Taxonomy" id="630683"/>
    <lineage>
        <taxon>Eukaryota</taxon>
        <taxon>Metazoa</taxon>
        <taxon>Chordata</taxon>
        <taxon>Craniata</taxon>
        <taxon>Vertebrata</taxon>
        <taxon>Euteleostomi</taxon>
        <taxon>Actinopterygii</taxon>
        <taxon>Neopterygii</taxon>
        <taxon>Teleostei</taxon>
        <taxon>Neoteleostei</taxon>
        <taxon>Acanthomorphata</taxon>
        <taxon>Zeiogadaria</taxon>
        <taxon>Gadariae</taxon>
        <taxon>Gadiformes</taxon>
        <taxon>Muraenolepidoidei</taxon>
        <taxon>Muraenolepididae</taxon>
        <taxon>Muraenolepis</taxon>
    </lineage>
</organism>
<comment type="subcellular location">
    <subcellularLocation>
        <location evidence="1 11">Golgi apparatus membrane</location>
        <topology evidence="1 11">Single-pass type II membrane protein</topology>
    </subcellularLocation>
</comment>
<evidence type="ECO:0000313" key="13">
    <source>
        <dbReference type="Proteomes" id="UP001148018"/>
    </source>
</evidence>
<evidence type="ECO:0000256" key="7">
    <source>
        <dbReference type="ARBA" id="ARBA00023034"/>
    </source>
</evidence>
<dbReference type="GO" id="GO:0030166">
    <property type="term" value="P:proteoglycan biosynthetic process"/>
    <property type="evidence" value="ECO:0007669"/>
    <property type="project" value="TreeGrafter"/>
</dbReference>
<sequence>GPWRGHGARGVVTGPVAWSRGPWRGHGARGVVTGPVAGSRGPRGRLRIMRRNPFVTDGCCRKGSRNALQELYSPSQSEFSGLALLHQTRRDQVLESCRAHGMSSRKRRVLTPDDLKHLVVDEEHELLYCYVPKVACTNWKRVLMVLTGRGKYSDPMEIPSNEAHLSSNLKTLNQYSIADINHRLKSYLKFLFVREPLERLVSAYRNKFTLKYNASFHKRFGTRIVRRYRKNATRDALRGGADVTFREFAAYLTDPDTARDGPLNEHWQTVSRLCHPCHIHYDLVGKYETLEEDANFLLRLAGAGGELRFPAYAKSTRTTDAMAARFFSNISSEQREHIYRLYRHDFLLFNYSRPAYLRDE</sequence>
<evidence type="ECO:0000256" key="6">
    <source>
        <dbReference type="ARBA" id="ARBA00022989"/>
    </source>
</evidence>
<dbReference type="EMBL" id="JANIIK010000036">
    <property type="protein sequence ID" value="KAJ3611996.1"/>
    <property type="molecule type" value="Genomic_DNA"/>
</dbReference>
<dbReference type="PANTHER" id="PTHR12137">
    <property type="entry name" value="CARBOHYDRATE SULFOTRANSFERASE"/>
    <property type="match status" value="1"/>
</dbReference>
<proteinExistence type="inferred from homology"/>
<evidence type="ECO:0000256" key="2">
    <source>
        <dbReference type="ARBA" id="ARBA00006339"/>
    </source>
</evidence>
<evidence type="ECO:0000256" key="10">
    <source>
        <dbReference type="ARBA" id="ARBA00023277"/>
    </source>
</evidence>
<protein>
    <recommendedName>
        <fullName evidence="11">Carbohydrate sulfotransferase</fullName>
        <ecNumber evidence="11">2.8.2.-</ecNumber>
    </recommendedName>
</protein>
<keyword evidence="6" id="KW-1133">Transmembrane helix</keyword>
<evidence type="ECO:0000313" key="12">
    <source>
        <dbReference type="EMBL" id="KAJ3611996.1"/>
    </source>
</evidence>
<dbReference type="EC" id="2.8.2.-" evidence="11"/>
<keyword evidence="8" id="KW-0472">Membrane</keyword>
<dbReference type="GO" id="GO:0008146">
    <property type="term" value="F:sulfotransferase activity"/>
    <property type="evidence" value="ECO:0007669"/>
    <property type="project" value="InterPro"/>
</dbReference>
<keyword evidence="7 11" id="KW-0333">Golgi apparatus</keyword>
<keyword evidence="3 11" id="KW-0808">Transferase</keyword>
<evidence type="ECO:0000256" key="4">
    <source>
        <dbReference type="ARBA" id="ARBA00022692"/>
    </source>
</evidence>
<evidence type="ECO:0000256" key="9">
    <source>
        <dbReference type="ARBA" id="ARBA00023180"/>
    </source>
</evidence>
<keyword evidence="9 11" id="KW-0325">Glycoprotein</keyword>
<dbReference type="PANTHER" id="PTHR12137:SF32">
    <property type="entry name" value="CARBOHYDRATE SULFOTRANSFERASE 11"/>
    <property type="match status" value="1"/>
</dbReference>
<comment type="similarity">
    <text evidence="2 11">Belongs to the sulfotransferase 2 family.</text>
</comment>
<dbReference type="AlphaFoldDB" id="A0A9Q0IWI0"/>
<name>A0A9Q0IWI0_9TELE</name>
<keyword evidence="5 11" id="KW-0735">Signal-anchor</keyword>
<evidence type="ECO:0000256" key="11">
    <source>
        <dbReference type="RuleBase" id="RU364020"/>
    </source>
</evidence>
<dbReference type="GO" id="GO:0016051">
    <property type="term" value="P:carbohydrate biosynthetic process"/>
    <property type="evidence" value="ECO:0007669"/>
    <property type="project" value="InterPro"/>
</dbReference>
<keyword evidence="13" id="KW-1185">Reference proteome</keyword>
<dbReference type="Pfam" id="PF03567">
    <property type="entry name" value="Sulfotransfer_2"/>
    <property type="match status" value="1"/>
</dbReference>
<keyword evidence="4" id="KW-0812">Transmembrane</keyword>
<evidence type="ECO:0000256" key="8">
    <source>
        <dbReference type="ARBA" id="ARBA00023136"/>
    </source>
</evidence>
<dbReference type="GO" id="GO:0000139">
    <property type="term" value="C:Golgi membrane"/>
    <property type="evidence" value="ECO:0007669"/>
    <property type="project" value="UniProtKB-SubCell"/>
</dbReference>